<protein>
    <submittedName>
        <fullName evidence="1">Uncharacterized protein</fullName>
    </submittedName>
</protein>
<dbReference type="EMBL" id="CAADEX010000033">
    <property type="protein sequence ID" value="VFJ51371.1"/>
    <property type="molecule type" value="Genomic_DNA"/>
</dbReference>
<sequence>MTRIPASVGILEGFLSGTNYFPTPPVIPKNVHKKNKMPLRGKRAALESGALSGGPFLMHHFEIRKLCFSDTSKYGLIECWDAKSLDEVFLE</sequence>
<name>A0A450SF10_9GAMM</name>
<gene>
    <name evidence="1" type="ORF">BECKDK2373B_GA0170837_10331</name>
</gene>
<reference evidence="1" key="1">
    <citation type="submission" date="2019-02" db="EMBL/GenBank/DDBJ databases">
        <authorList>
            <person name="Gruber-Vodicka R. H."/>
            <person name="Seah K. B. B."/>
        </authorList>
    </citation>
    <scope>NUCLEOTIDE SEQUENCE</scope>
    <source>
        <strain evidence="1">BECK_DK47</strain>
    </source>
</reference>
<organism evidence="1">
    <name type="scientific">Candidatus Kentrum sp. DK</name>
    <dbReference type="NCBI Taxonomy" id="2126562"/>
    <lineage>
        <taxon>Bacteria</taxon>
        <taxon>Pseudomonadati</taxon>
        <taxon>Pseudomonadota</taxon>
        <taxon>Gammaproteobacteria</taxon>
        <taxon>Candidatus Kentrum</taxon>
    </lineage>
</organism>
<dbReference type="AlphaFoldDB" id="A0A450SF10"/>
<evidence type="ECO:0000313" key="1">
    <source>
        <dbReference type="EMBL" id="VFJ51371.1"/>
    </source>
</evidence>
<proteinExistence type="predicted"/>
<accession>A0A450SF10</accession>